<feature type="region of interest" description="Disordered" evidence="1">
    <location>
        <begin position="560"/>
        <end position="593"/>
    </location>
</feature>
<organism evidence="2 3">
    <name type="scientific">Paramecium octaurelia</name>
    <dbReference type="NCBI Taxonomy" id="43137"/>
    <lineage>
        <taxon>Eukaryota</taxon>
        <taxon>Sar</taxon>
        <taxon>Alveolata</taxon>
        <taxon>Ciliophora</taxon>
        <taxon>Intramacronucleata</taxon>
        <taxon>Oligohymenophorea</taxon>
        <taxon>Peniculida</taxon>
        <taxon>Parameciidae</taxon>
        <taxon>Paramecium</taxon>
    </lineage>
</organism>
<name>A0A8S1V5Z2_PAROT</name>
<feature type="compositionally biased region" description="Basic and acidic residues" evidence="1">
    <location>
        <begin position="40"/>
        <end position="51"/>
    </location>
</feature>
<feature type="region of interest" description="Disordered" evidence="1">
    <location>
        <begin position="499"/>
        <end position="527"/>
    </location>
</feature>
<evidence type="ECO:0000313" key="3">
    <source>
        <dbReference type="Proteomes" id="UP000683925"/>
    </source>
</evidence>
<proteinExistence type="predicted"/>
<sequence length="593" mass="69391">MNQLKFVRSKSTTRSSPLKRIHQKLRQVQKPGKLNVSVGKSRETSQNKEAIHVSTPKEKVQKLLQQLSIYQKNSKKSYLETPERTQSFVPLSHERNLFNESIKLQDSAYGIYNNNIYNKNKQNNQILNLQPKMEESTITEKLDAFQLKQQYKRNSSDQTTFDQQSPSNTIYGNATISQFYYNKEILKQSYSINQQQNSDQKQQYFYKQQQIPQKNGPQSQSHSRNNSFKNQSKENTYNAISQEQLVKKKNESKNDYDEIILEIYPQFLKQCQQNAITKKTIVEQTEEEEHLPTKLSTKSPQQVQLYSELLTDKSLVLVSPKVVKDMEMQTSFTQPMKISQDTTEKPTISTQFDTVNASVQTKLKKKNLGLFQYQFSYMSPQNNNNRQDIDLLSLGDFQSEILHRTQSEFERDFNSQGKQKQKLEMSNAKIQDFSVHPQITQTKQQTYQQNDSRSFLLSQKSNLFLSKEQLLDPQDDNHPYYLQAEPKEINSNFYLKQQGNQENVSQEHSKQRRTNLSNHKLEKGSSFSSTQCYKDHLNILLSQSQQANVRDSQHYPYLNQTNSIKKKQNYPLKTNSFSSQKTKKKQNNQKTKK</sequence>
<feature type="compositionally biased region" description="Basic residues" evidence="1">
    <location>
        <begin position="581"/>
        <end position="593"/>
    </location>
</feature>
<feature type="region of interest" description="Disordered" evidence="1">
    <location>
        <begin position="209"/>
        <end position="243"/>
    </location>
</feature>
<protein>
    <submittedName>
        <fullName evidence="2">Uncharacterized protein</fullName>
    </submittedName>
</protein>
<evidence type="ECO:0000313" key="2">
    <source>
        <dbReference type="EMBL" id="CAD8172760.1"/>
    </source>
</evidence>
<keyword evidence="3" id="KW-1185">Reference proteome</keyword>
<dbReference type="Proteomes" id="UP000683925">
    <property type="component" value="Unassembled WGS sequence"/>
</dbReference>
<dbReference type="EMBL" id="CAJJDP010000059">
    <property type="protein sequence ID" value="CAD8172760.1"/>
    <property type="molecule type" value="Genomic_DNA"/>
</dbReference>
<comment type="caution">
    <text evidence="2">The sequence shown here is derived from an EMBL/GenBank/DDBJ whole genome shotgun (WGS) entry which is preliminary data.</text>
</comment>
<dbReference type="OrthoDB" id="308823at2759"/>
<feature type="compositionally biased region" description="Polar residues" evidence="1">
    <location>
        <begin position="215"/>
        <end position="243"/>
    </location>
</feature>
<dbReference type="OMA" id="QFDTVNA"/>
<dbReference type="AlphaFoldDB" id="A0A8S1V5Z2"/>
<evidence type="ECO:0000256" key="1">
    <source>
        <dbReference type="SAM" id="MobiDB-lite"/>
    </source>
</evidence>
<gene>
    <name evidence="2" type="ORF">POCTA_138.1.T0600289</name>
</gene>
<reference evidence="2" key="1">
    <citation type="submission" date="2021-01" db="EMBL/GenBank/DDBJ databases">
        <authorList>
            <consortium name="Genoscope - CEA"/>
            <person name="William W."/>
        </authorList>
    </citation>
    <scope>NUCLEOTIDE SEQUENCE</scope>
</reference>
<feature type="region of interest" description="Disordered" evidence="1">
    <location>
        <begin position="25"/>
        <end position="51"/>
    </location>
</feature>
<accession>A0A8S1V5Z2</accession>